<organism evidence="1 2">
    <name type="scientific">Marinoscillum furvescens DSM 4134</name>
    <dbReference type="NCBI Taxonomy" id="1122208"/>
    <lineage>
        <taxon>Bacteria</taxon>
        <taxon>Pseudomonadati</taxon>
        <taxon>Bacteroidota</taxon>
        <taxon>Cytophagia</taxon>
        <taxon>Cytophagales</taxon>
        <taxon>Reichenbachiellaceae</taxon>
        <taxon>Marinoscillum</taxon>
    </lineage>
</organism>
<dbReference type="OrthoDB" id="713689at2"/>
<evidence type="ECO:0000313" key="1">
    <source>
        <dbReference type="EMBL" id="REE05642.1"/>
    </source>
</evidence>
<dbReference type="Proteomes" id="UP000256779">
    <property type="component" value="Unassembled WGS sequence"/>
</dbReference>
<proteinExistence type="predicted"/>
<gene>
    <name evidence="1" type="ORF">C7460_101159</name>
</gene>
<protein>
    <recommendedName>
        <fullName evidence="3">Type 1 periplasmic binding fold superfamily protein</fullName>
    </recommendedName>
</protein>
<evidence type="ECO:0000313" key="2">
    <source>
        <dbReference type="Proteomes" id="UP000256779"/>
    </source>
</evidence>
<dbReference type="RefSeq" id="WP_147302810.1">
    <property type="nucleotide sequence ID" value="NZ_QREG01000001.1"/>
</dbReference>
<dbReference type="AlphaFoldDB" id="A0A3D9LK71"/>
<comment type="caution">
    <text evidence="1">The sequence shown here is derived from an EMBL/GenBank/DDBJ whole genome shotgun (WGS) entry which is preliminary data.</text>
</comment>
<dbReference type="PROSITE" id="PS51257">
    <property type="entry name" value="PROKAR_LIPOPROTEIN"/>
    <property type="match status" value="1"/>
</dbReference>
<keyword evidence="2" id="KW-1185">Reference proteome</keyword>
<sequence length="191" mass="20757">MRLPFFIALLIMSGLMACKEDETPDVYEPKQITRVQLIFSDKSGGAPITVSAEDPDGAGPLPVQASAFGLKSGTAYDLFIKLENELTDEDVAELVEAAATEHMLFYAFDDQLFASPEGTGNMDDRGAQVNYLDRDENGLPLGLITAWVTGEAGAIGSFRIKLQNQPNLKSETSTSDEGFTDLDLTWQVTLQ</sequence>
<name>A0A3D9LK71_MARFU</name>
<dbReference type="EMBL" id="QREG01000001">
    <property type="protein sequence ID" value="REE05642.1"/>
    <property type="molecule type" value="Genomic_DNA"/>
</dbReference>
<evidence type="ECO:0008006" key="3">
    <source>
        <dbReference type="Google" id="ProtNLM"/>
    </source>
</evidence>
<reference evidence="1 2" key="1">
    <citation type="submission" date="2018-07" db="EMBL/GenBank/DDBJ databases">
        <title>Genomic Encyclopedia of Type Strains, Phase IV (KMG-IV): sequencing the most valuable type-strain genomes for metagenomic binning, comparative biology and taxonomic classification.</title>
        <authorList>
            <person name="Goeker M."/>
        </authorList>
    </citation>
    <scope>NUCLEOTIDE SEQUENCE [LARGE SCALE GENOMIC DNA]</scope>
    <source>
        <strain evidence="1 2">DSM 4134</strain>
    </source>
</reference>
<accession>A0A3D9LK71</accession>